<dbReference type="InterPro" id="IPR036812">
    <property type="entry name" value="NAD(P)_OxRdtase_dom_sf"/>
</dbReference>
<organism evidence="6 7">
    <name type="scientific">Niveomyces insectorum RCEF 264</name>
    <dbReference type="NCBI Taxonomy" id="1081102"/>
    <lineage>
        <taxon>Eukaryota</taxon>
        <taxon>Fungi</taxon>
        <taxon>Dikarya</taxon>
        <taxon>Ascomycota</taxon>
        <taxon>Pezizomycotina</taxon>
        <taxon>Sordariomycetes</taxon>
        <taxon>Hypocreomycetidae</taxon>
        <taxon>Hypocreales</taxon>
        <taxon>Cordycipitaceae</taxon>
        <taxon>Niveomyces</taxon>
    </lineage>
</organism>
<accession>A0A167W9C5</accession>
<evidence type="ECO:0000256" key="1">
    <source>
        <dbReference type="ARBA" id="ARBA00023002"/>
    </source>
</evidence>
<gene>
    <name evidence="6" type="ORF">SPI_03661</name>
</gene>
<feature type="site" description="Lowers pKa of active site Tyr" evidence="4">
    <location>
        <position position="78"/>
    </location>
</feature>
<keyword evidence="1" id="KW-0560">Oxidoreductase</keyword>
<dbReference type="InterPro" id="IPR020471">
    <property type="entry name" value="AKR"/>
</dbReference>
<dbReference type="GO" id="GO:0016616">
    <property type="term" value="F:oxidoreductase activity, acting on the CH-OH group of donors, NAD or NADP as acceptor"/>
    <property type="evidence" value="ECO:0007669"/>
    <property type="project" value="UniProtKB-ARBA"/>
</dbReference>
<protein>
    <submittedName>
        <fullName evidence="6">Aldo-keto reductase</fullName>
    </submittedName>
</protein>
<dbReference type="FunFam" id="3.20.20.100:FF:000002">
    <property type="entry name" value="2,5-diketo-D-gluconic acid reductase A"/>
    <property type="match status" value="1"/>
</dbReference>
<dbReference type="EMBL" id="AZHD01000005">
    <property type="protein sequence ID" value="OAA63498.1"/>
    <property type="molecule type" value="Genomic_DNA"/>
</dbReference>
<evidence type="ECO:0000259" key="5">
    <source>
        <dbReference type="Pfam" id="PF00248"/>
    </source>
</evidence>
<dbReference type="OrthoDB" id="416253at2759"/>
<reference evidence="6 7" key="1">
    <citation type="journal article" date="2016" name="Genome Biol. Evol.">
        <title>Divergent and convergent evolution of fungal pathogenicity.</title>
        <authorList>
            <person name="Shang Y."/>
            <person name="Xiao G."/>
            <person name="Zheng P."/>
            <person name="Cen K."/>
            <person name="Zhan S."/>
            <person name="Wang C."/>
        </authorList>
    </citation>
    <scope>NUCLEOTIDE SEQUENCE [LARGE SCALE GENOMIC DNA]</scope>
    <source>
        <strain evidence="6 7">RCEF 264</strain>
    </source>
</reference>
<dbReference type="AlphaFoldDB" id="A0A167W9C5"/>
<evidence type="ECO:0000313" key="7">
    <source>
        <dbReference type="Proteomes" id="UP000076874"/>
    </source>
</evidence>
<dbReference type="PRINTS" id="PR00069">
    <property type="entry name" value="ALDKETRDTASE"/>
</dbReference>
<dbReference type="STRING" id="1081102.A0A167W9C5"/>
<dbReference type="Pfam" id="PF00248">
    <property type="entry name" value="Aldo_ket_red"/>
    <property type="match status" value="1"/>
</dbReference>
<dbReference type="Proteomes" id="UP000076874">
    <property type="component" value="Unassembled WGS sequence"/>
</dbReference>
<dbReference type="Gene3D" id="3.20.20.100">
    <property type="entry name" value="NADP-dependent oxidoreductase domain"/>
    <property type="match status" value="1"/>
</dbReference>
<dbReference type="PIRSF" id="PIRSF000097">
    <property type="entry name" value="AKR"/>
    <property type="match status" value="1"/>
</dbReference>
<dbReference type="SUPFAM" id="SSF51430">
    <property type="entry name" value="NAD(P)-linked oxidoreductase"/>
    <property type="match status" value="1"/>
</dbReference>
<keyword evidence="7" id="KW-1185">Reference proteome</keyword>
<feature type="active site" description="Proton donor" evidence="2">
    <location>
        <position position="50"/>
    </location>
</feature>
<name>A0A167W9C5_9HYPO</name>
<dbReference type="PROSITE" id="PS00062">
    <property type="entry name" value="ALDOKETO_REDUCTASE_2"/>
    <property type="match status" value="1"/>
</dbReference>
<proteinExistence type="predicted"/>
<dbReference type="PANTHER" id="PTHR11732">
    <property type="entry name" value="ALDO/KETO REDUCTASE"/>
    <property type="match status" value="1"/>
</dbReference>
<comment type="caution">
    <text evidence="6">The sequence shown here is derived from an EMBL/GenBank/DDBJ whole genome shotgun (WGS) entry which is preliminary data.</text>
</comment>
<feature type="binding site" evidence="3">
    <location>
        <position position="109"/>
    </location>
    <ligand>
        <name>substrate</name>
    </ligand>
</feature>
<sequence>MTDRTFTLNNGDKIPALGLGTWQSAPGEVAVAVEHALTHGYKLVDGAYCYANEEEVGQGLKAAFAKGVQRKDVFVVTKIWATYTSRVELGLDKSLKSLGLDYVDLVLVHWPLLMNPEGNDDRFPKLPDGSRDIIWTHNHVDTWKQMEAVLATGKTRGIGVSNYSKRYLEQLLAACTVKPAVNQIENHPALPQQEIVDLCRAEGIHIMAYSPFGSTGGPLFTAEPVVQVAGKHNVSPSTVLLSYHLARGSTVLAKSVTPARIDANKTVVDLDAADMQVLNDYSAALTRAGKLQRYVYPPFGVDFGFPDKTQKGRI</sequence>
<dbReference type="InterPro" id="IPR023210">
    <property type="entry name" value="NADP_OxRdtase_dom"/>
</dbReference>
<evidence type="ECO:0000256" key="4">
    <source>
        <dbReference type="PIRSR" id="PIRSR000097-3"/>
    </source>
</evidence>
<dbReference type="InterPro" id="IPR018170">
    <property type="entry name" value="Aldo/ket_reductase_CS"/>
</dbReference>
<evidence type="ECO:0000256" key="3">
    <source>
        <dbReference type="PIRSR" id="PIRSR000097-2"/>
    </source>
</evidence>
<feature type="domain" description="NADP-dependent oxidoreductase" evidence="5">
    <location>
        <begin position="17"/>
        <end position="277"/>
    </location>
</feature>
<evidence type="ECO:0000313" key="6">
    <source>
        <dbReference type="EMBL" id="OAA63498.1"/>
    </source>
</evidence>
<dbReference type="PROSITE" id="PS00063">
    <property type="entry name" value="ALDOKETO_REDUCTASE_3"/>
    <property type="match status" value="1"/>
</dbReference>
<evidence type="ECO:0000256" key="2">
    <source>
        <dbReference type="PIRSR" id="PIRSR000097-1"/>
    </source>
</evidence>